<comment type="similarity">
    <text evidence="2">Belongs to the TsaE family.</text>
</comment>
<dbReference type="EMBL" id="AP024747">
    <property type="protein sequence ID" value="BCY25937.1"/>
    <property type="molecule type" value="Genomic_DNA"/>
</dbReference>
<dbReference type="PANTHER" id="PTHR33540">
    <property type="entry name" value="TRNA THREONYLCARBAMOYLADENOSINE BIOSYNTHESIS PROTEIN TSAE"/>
    <property type="match status" value="1"/>
</dbReference>
<comment type="subcellular location">
    <subcellularLocation>
        <location evidence="1">Cytoplasm</location>
    </subcellularLocation>
</comment>
<evidence type="ECO:0000256" key="4">
    <source>
        <dbReference type="ARBA" id="ARBA00022490"/>
    </source>
</evidence>
<keyword evidence="8" id="KW-0067">ATP-binding</keyword>
<evidence type="ECO:0000256" key="1">
    <source>
        <dbReference type="ARBA" id="ARBA00004496"/>
    </source>
</evidence>
<gene>
    <name evidence="12" type="ORF">KB1_19270</name>
</gene>
<evidence type="ECO:0000256" key="11">
    <source>
        <dbReference type="ARBA" id="ARBA00032441"/>
    </source>
</evidence>
<evidence type="ECO:0000256" key="9">
    <source>
        <dbReference type="ARBA" id="ARBA00022842"/>
    </source>
</evidence>
<keyword evidence="4" id="KW-0963">Cytoplasm</keyword>
<sequence length="297" mass="31134">MDDQTSPQEPIPELALAVPQDASNLARALDLEVATVSAWLTQGLGIVARYGSRIVGLAHLVDDGGHAEVADLVFLTPDDVDVITALISGSEQIATELESRTLGISCLPTSPGPAYHRDGDWVRVLPTRIVVPTADDMRAFGAVLAAELDAGDIVLASGDLGAGKTTLAQGIGMGLGIEGPVISPTFVLARRHAGAKGRPGLVHVDAYRLGSAAELIDLDLDETMDQAVTLIEWGAGIAEDLGGSHLDVDIRRSGDPDGKTRVVYLEGFGPRWQDVDLSPLSELPLNTISPDQTGDNN</sequence>
<accession>A0AAD1KR18</accession>
<dbReference type="NCBIfam" id="TIGR00150">
    <property type="entry name" value="T6A_YjeE"/>
    <property type="match status" value="1"/>
</dbReference>
<evidence type="ECO:0000256" key="7">
    <source>
        <dbReference type="ARBA" id="ARBA00022741"/>
    </source>
</evidence>
<proteinExistence type="inferred from homology"/>
<keyword evidence="7" id="KW-0547">Nucleotide-binding</keyword>
<dbReference type="GO" id="GO:0046872">
    <property type="term" value="F:metal ion binding"/>
    <property type="evidence" value="ECO:0007669"/>
    <property type="project" value="UniProtKB-KW"/>
</dbReference>
<protein>
    <recommendedName>
        <fullName evidence="3">tRNA threonylcarbamoyladenosine biosynthesis protein TsaE</fullName>
    </recommendedName>
    <alternativeName>
        <fullName evidence="11">t(6)A37 threonylcarbamoyladenosine biosynthesis protein TsaE</fullName>
    </alternativeName>
</protein>
<dbReference type="RefSeq" id="WP_002528684.1">
    <property type="nucleotide sequence ID" value="NZ_AP024747.1"/>
</dbReference>
<evidence type="ECO:0000256" key="2">
    <source>
        <dbReference type="ARBA" id="ARBA00007599"/>
    </source>
</evidence>
<evidence type="ECO:0000313" key="12">
    <source>
        <dbReference type="EMBL" id="BCY25937.1"/>
    </source>
</evidence>
<dbReference type="InterPro" id="IPR027417">
    <property type="entry name" value="P-loop_NTPase"/>
</dbReference>
<evidence type="ECO:0000256" key="5">
    <source>
        <dbReference type="ARBA" id="ARBA00022694"/>
    </source>
</evidence>
<evidence type="ECO:0000256" key="10">
    <source>
        <dbReference type="ARBA" id="ARBA00024908"/>
    </source>
</evidence>
<comment type="function">
    <text evidence="10">Required for the formation of a threonylcarbamoyl group on adenosine at position 37 (t(6)A37) in tRNAs that read codons beginning with adenine. Is involved in the transfer of the threonylcarbamoyl moiety of threonylcarbamoyl-AMP (TC-AMP) to the N6 group of A37, together with TsaD and TsaB. TsaE seems to play an indirect role in the t(6)A biosynthesis pathway, possibly in regulating the core enzymatic function of TsaD.</text>
</comment>
<dbReference type="SUPFAM" id="SSF52540">
    <property type="entry name" value="P-loop containing nucleoside triphosphate hydrolases"/>
    <property type="match status" value="1"/>
</dbReference>
<keyword evidence="5" id="KW-0819">tRNA processing</keyword>
<dbReference type="InterPro" id="IPR003442">
    <property type="entry name" value="T6A_TsaE"/>
</dbReference>
<evidence type="ECO:0000256" key="6">
    <source>
        <dbReference type="ARBA" id="ARBA00022723"/>
    </source>
</evidence>
<evidence type="ECO:0000256" key="3">
    <source>
        <dbReference type="ARBA" id="ARBA00019010"/>
    </source>
</evidence>
<keyword evidence="6" id="KW-0479">Metal-binding</keyword>
<name>A0AAD1KR18_9ACTN</name>
<organism evidence="12 13">
    <name type="scientific">Cutibacterium modestum</name>
    <dbReference type="NCBI Taxonomy" id="2559073"/>
    <lineage>
        <taxon>Bacteria</taxon>
        <taxon>Bacillati</taxon>
        <taxon>Actinomycetota</taxon>
        <taxon>Actinomycetes</taxon>
        <taxon>Propionibacteriales</taxon>
        <taxon>Propionibacteriaceae</taxon>
        <taxon>Cutibacterium</taxon>
    </lineage>
</organism>
<dbReference type="Gene3D" id="3.40.50.300">
    <property type="entry name" value="P-loop containing nucleotide triphosphate hydrolases"/>
    <property type="match status" value="1"/>
</dbReference>
<dbReference type="Pfam" id="PF02367">
    <property type="entry name" value="TsaE"/>
    <property type="match status" value="1"/>
</dbReference>
<dbReference type="GeneID" id="92881145"/>
<reference evidence="12" key="1">
    <citation type="submission" date="2021-06" db="EMBL/GenBank/DDBJ databases">
        <title>Genome sequence of Cutibacterium modestum strain KB17-24694.</title>
        <authorList>
            <person name="Dekio I."/>
            <person name="Asahina A."/>
            <person name="Nishida M."/>
        </authorList>
    </citation>
    <scope>NUCLEOTIDE SEQUENCE</scope>
    <source>
        <strain evidence="12">KB17-24694</strain>
    </source>
</reference>
<dbReference type="GO" id="GO:0005524">
    <property type="term" value="F:ATP binding"/>
    <property type="evidence" value="ECO:0007669"/>
    <property type="project" value="UniProtKB-KW"/>
</dbReference>
<evidence type="ECO:0000313" key="13">
    <source>
        <dbReference type="Proteomes" id="UP000825072"/>
    </source>
</evidence>
<dbReference type="PANTHER" id="PTHR33540:SF2">
    <property type="entry name" value="TRNA THREONYLCARBAMOYLADENOSINE BIOSYNTHESIS PROTEIN TSAE"/>
    <property type="match status" value="1"/>
</dbReference>
<dbReference type="AlphaFoldDB" id="A0AAD1KR18"/>
<dbReference type="GO" id="GO:0005737">
    <property type="term" value="C:cytoplasm"/>
    <property type="evidence" value="ECO:0007669"/>
    <property type="project" value="UniProtKB-SubCell"/>
</dbReference>
<keyword evidence="9" id="KW-0460">Magnesium</keyword>
<dbReference type="Proteomes" id="UP000825072">
    <property type="component" value="Chromosome 1"/>
</dbReference>
<dbReference type="GO" id="GO:0002949">
    <property type="term" value="P:tRNA threonylcarbamoyladenosine modification"/>
    <property type="evidence" value="ECO:0007669"/>
    <property type="project" value="InterPro"/>
</dbReference>
<evidence type="ECO:0000256" key="8">
    <source>
        <dbReference type="ARBA" id="ARBA00022840"/>
    </source>
</evidence>